<dbReference type="RefSeq" id="XP_014480995.1">
    <property type="nucleotide sequence ID" value="XM_014625509.1"/>
</dbReference>
<evidence type="ECO:0000313" key="12">
    <source>
        <dbReference type="Proteomes" id="UP000515204"/>
    </source>
</evidence>
<keyword evidence="12" id="KW-1185">Reference proteome</keyword>
<keyword evidence="8" id="KW-0464">Manganese</keyword>
<evidence type="ECO:0000256" key="2">
    <source>
        <dbReference type="ARBA" id="ARBA00006557"/>
    </source>
</evidence>
<feature type="region of interest" description="Disordered" evidence="9">
    <location>
        <begin position="435"/>
        <end position="471"/>
    </location>
</feature>
<keyword evidence="10" id="KW-0472">Membrane</keyword>
<dbReference type="Pfam" id="PF06702">
    <property type="entry name" value="Fam20C"/>
    <property type="match status" value="1"/>
</dbReference>
<feature type="binding site" evidence="7">
    <location>
        <position position="566"/>
    </location>
    <ligand>
        <name>ATP</name>
        <dbReference type="ChEBI" id="CHEBI:30616"/>
    </ligand>
</feature>
<evidence type="ECO:0000256" key="8">
    <source>
        <dbReference type="PIRSR" id="PIRSR624869-3"/>
    </source>
</evidence>
<dbReference type="InterPro" id="IPR024869">
    <property type="entry name" value="FAM20"/>
</dbReference>
<feature type="region of interest" description="Disordered" evidence="9">
    <location>
        <begin position="51"/>
        <end position="194"/>
    </location>
</feature>
<feature type="compositionally biased region" description="Acidic residues" evidence="9">
    <location>
        <begin position="149"/>
        <end position="160"/>
    </location>
</feature>
<keyword evidence="7" id="KW-0547">Nucleotide-binding</keyword>
<dbReference type="GO" id="GO:0005794">
    <property type="term" value="C:Golgi apparatus"/>
    <property type="evidence" value="ECO:0007669"/>
    <property type="project" value="UniProtKB-SubCell"/>
</dbReference>
<dbReference type="Proteomes" id="UP000515204">
    <property type="component" value="Unplaced"/>
</dbReference>
<dbReference type="OrthoDB" id="8583677at2759"/>
<comment type="similarity">
    <text evidence="2">Belongs to the FAM20 family.</text>
</comment>
<evidence type="ECO:0000259" key="11">
    <source>
        <dbReference type="Pfam" id="PF06702"/>
    </source>
</evidence>
<organism evidence="12 14">
    <name type="scientific">Dinoponera quadriceps</name>
    <name type="common">South American ant</name>
    <dbReference type="NCBI Taxonomy" id="609295"/>
    <lineage>
        <taxon>Eukaryota</taxon>
        <taxon>Metazoa</taxon>
        <taxon>Ecdysozoa</taxon>
        <taxon>Arthropoda</taxon>
        <taxon>Hexapoda</taxon>
        <taxon>Insecta</taxon>
        <taxon>Pterygota</taxon>
        <taxon>Neoptera</taxon>
        <taxon>Endopterygota</taxon>
        <taxon>Hymenoptera</taxon>
        <taxon>Apocrita</taxon>
        <taxon>Aculeata</taxon>
        <taxon>Formicoidea</taxon>
        <taxon>Formicidae</taxon>
        <taxon>Ponerinae</taxon>
        <taxon>Ponerini</taxon>
        <taxon>Dinoponera</taxon>
    </lineage>
</organism>
<evidence type="ECO:0000256" key="6">
    <source>
        <dbReference type="PIRSR" id="PIRSR624869-1"/>
    </source>
</evidence>
<dbReference type="GeneID" id="106747707"/>
<gene>
    <name evidence="13 14 15 16" type="primary">LOC106747707</name>
</gene>
<feature type="binding site" evidence="7">
    <location>
        <position position="759"/>
    </location>
    <ligand>
        <name>ATP</name>
        <dbReference type="ChEBI" id="CHEBI:30616"/>
    </ligand>
</feature>
<feature type="binding site" evidence="7">
    <location>
        <position position="603"/>
    </location>
    <ligand>
        <name>ATP</name>
        <dbReference type="ChEBI" id="CHEBI:30616"/>
    </ligand>
</feature>
<reference evidence="13 14" key="1">
    <citation type="submission" date="2025-04" db="UniProtKB">
        <authorList>
            <consortium name="RefSeq"/>
        </authorList>
    </citation>
    <scope>IDENTIFICATION</scope>
</reference>
<evidence type="ECO:0000313" key="16">
    <source>
        <dbReference type="RefSeq" id="XP_014480996.1"/>
    </source>
</evidence>
<dbReference type="KEGG" id="dqu:106747707"/>
<keyword evidence="4" id="KW-1015">Disulfide bond</keyword>
<dbReference type="RefSeq" id="XP_014480993.1">
    <property type="nucleotide sequence ID" value="XM_014625507.1"/>
</dbReference>
<keyword evidence="8" id="KW-0479">Metal-binding</keyword>
<dbReference type="RefSeq" id="XP_014480994.1">
    <property type="nucleotide sequence ID" value="XM_014625508.1"/>
</dbReference>
<feature type="compositionally biased region" description="Polar residues" evidence="9">
    <location>
        <begin position="55"/>
        <end position="70"/>
    </location>
</feature>
<feature type="region of interest" description="Disordered" evidence="9">
    <location>
        <begin position="315"/>
        <end position="360"/>
    </location>
</feature>
<evidence type="ECO:0000256" key="9">
    <source>
        <dbReference type="SAM" id="MobiDB-lite"/>
    </source>
</evidence>
<keyword evidence="10" id="KW-1133">Transmembrane helix</keyword>
<proteinExistence type="inferred from homology"/>
<dbReference type="GO" id="GO:0005524">
    <property type="term" value="F:ATP binding"/>
    <property type="evidence" value="ECO:0007669"/>
    <property type="project" value="UniProtKB-KW"/>
</dbReference>
<feature type="binding site" evidence="8">
    <location>
        <position position="603"/>
    </location>
    <ligand>
        <name>Mn(2+)</name>
        <dbReference type="ChEBI" id="CHEBI:29035"/>
    </ligand>
</feature>
<keyword evidence="7" id="KW-0067">ATP-binding</keyword>
<dbReference type="RefSeq" id="XP_014480996.1">
    <property type="nucleotide sequence ID" value="XM_014625510.1"/>
</dbReference>
<evidence type="ECO:0000256" key="1">
    <source>
        <dbReference type="ARBA" id="ARBA00004555"/>
    </source>
</evidence>
<feature type="binding site" evidence="7">
    <location>
        <begin position="685"/>
        <end position="688"/>
    </location>
    <ligand>
        <name>ATP</name>
        <dbReference type="ChEBI" id="CHEBI:30616"/>
    </ligand>
</feature>
<dbReference type="InterPro" id="IPR009581">
    <property type="entry name" value="FAM20_C"/>
</dbReference>
<dbReference type="PANTHER" id="PTHR12450:SF22">
    <property type="entry name" value="EXTRACELLULAR SERINE_THREONINE PROTEIN CG31145"/>
    <property type="match status" value="1"/>
</dbReference>
<protein>
    <submittedName>
        <fullName evidence="13 14">Extracellular serine/threonine protein CG31145</fullName>
    </submittedName>
</protein>
<evidence type="ECO:0000256" key="10">
    <source>
        <dbReference type="SAM" id="Phobius"/>
    </source>
</evidence>
<name>A0A6P3XSF3_DINQU</name>
<accession>A0A6P3XSF3</accession>
<evidence type="ECO:0000313" key="13">
    <source>
        <dbReference type="RefSeq" id="XP_014480993.1"/>
    </source>
</evidence>
<sequence length="876" mass="98907">MRLTGNATQEKAKFLPKGILEERSFLVKKDFEGTSEACLLVRKADIPQLAEKTVQDNPPSTKDLCSSTIIEETGDRAKPVAPLRLKRTTGSNRPTDRVSYGSTVVHRRRLSSENLQWALHGPKKTLREQRDRKLKRSPPPEEEKKGGEEEKEEEEKEEEDWPGRGSAEPDSGGSTDKRDSRCGLAVSQRHAVPRQLIVKPPEEQITISERRKANIPSHAQQFVDTPEKAELDSTVKSIGSVSECLLNRARNERSPGGTLNSTIEANDPDNTRKDSVIEVEIVERNSERPAVNAEVPGKILNIVVTDLDYSSALKVPRDPEASNNQRVRQKDPPKSSAGRKNHRPGNPACPPFKRPQSTDGGRMKLKMRLIRIRDKFVLALSAFAILFTLLLVMDLQMDLGYSGHHLVASHARVKLGDRPDADTVYNNFRRKFLQRMNGSREQADATPGVVEKSGRSDTTPPTSPSSSTARKQDEFPDLVNLVVNGYGINVDEGVARISGEDHDYNPTIGELRKVVSRKNSTTLKKFHLQISRLELYPEDSKYVDQLLYEMATKPILHVVQKDGGTQLKLIIDYGDNMQALFKPMRFPREQQTLPNHFYFTDFERHTAEIASFHLDRLLGFRRAMPVSGRTLNVTTEIYQIADGELLKTFFVSPAGNLCFHGKCSYYCDTAHAVCGTPDSLEGSFAAFLPDKILATRKAWRHPWRRSYHKRKKAQWEHDSDYCSLVREISPYDEGRRLLDLMDMAVFDFLTGNMDRHHYETFRLFGNDSFTLHLDHGRGFGKPFHDETSILAPLLQCCIIRQSTLAILLRFHNGPTRLSAAMRQSMAKDPVAPVLWEPHLDALDRRIGIILQAVRDCIARENSAQVVQSNDKTDSKL</sequence>
<feature type="transmembrane region" description="Helical" evidence="10">
    <location>
        <begin position="376"/>
        <end position="393"/>
    </location>
</feature>
<feature type="compositionally biased region" description="Low complexity" evidence="9">
    <location>
        <begin position="458"/>
        <end position="468"/>
    </location>
</feature>
<feature type="domain" description="FAM20 C-terminal" evidence="11">
    <location>
        <begin position="649"/>
        <end position="866"/>
    </location>
</feature>
<feature type="binding site" evidence="7">
    <location>
        <position position="774"/>
    </location>
    <ligand>
        <name>ATP</name>
        <dbReference type="ChEBI" id="CHEBI:30616"/>
    </ligand>
</feature>
<keyword evidence="3" id="KW-0333">Golgi apparatus</keyword>
<evidence type="ECO:0000256" key="7">
    <source>
        <dbReference type="PIRSR" id="PIRSR624869-2"/>
    </source>
</evidence>
<feature type="compositionally biased region" description="Basic and acidic residues" evidence="9">
    <location>
        <begin position="138"/>
        <end position="148"/>
    </location>
</feature>
<evidence type="ECO:0000256" key="3">
    <source>
        <dbReference type="ARBA" id="ARBA00023034"/>
    </source>
</evidence>
<evidence type="ECO:0000313" key="14">
    <source>
        <dbReference type="RefSeq" id="XP_014480994.1"/>
    </source>
</evidence>
<keyword evidence="5" id="KW-0325">Glycoprotein</keyword>
<dbReference type="GO" id="GO:0046872">
    <property type="term" value="F:metal ion binding"/>
    <property type="evidence" value="ECO:0007669"/>
    <property type="project" value="UniProtKB-KW"/>
</dbReference>
<evidence type="ECO:0000256" key="5">
    <source>
        <dbReference type="ARBA" id="ARBA00023180"/>
    </source>
</evidence>
<evidence type="ECO:0000256" key="4">
    <source>
        <dbReference type="ARBA" id="ARBA00023157"/>
    </source>
</evidence>
<dbReference type="CDD" id="cd10314">
    <property type="entry name" value="FAM20_C"/>
    <property type="match status" value="1"/>
</dbReference>
<feature type="active site" evidence="6">
    <location>
        <position position="754"/>
    </location>
</feature>
<dbReference type="PANTHER" id="PTHR12450">
    <property type="entry name" value="DENTIN MATRIX PROTEIN 4 PROTEIN FAM20"/>
    <property type="match status" value="1"/>
</dbReference>
<comment type="cofactor">
    <cofactor evidence="8">
        <name>Mn(2+)</name>
        <dbReference type="ChEBI" id="CHEBI:29035"/>
    </cofactor>
</comment>
<comment type="subcellular location">
    <subcellularLocation>
        <location evidence="1">Golgi apparatus</location>
    </subcellularLocation>
</comment>
<feature type="binding site" evidence="8">
    <location>
        <position position="774"/>
    </location>
    <ligand>
        <name>Mn(2+)</name>
        <dbReference type="ChEBI" id="CHEBI:29035"/>
    </ligand>
</feature>
<dbReference type="GO" id="GO:0004674">
    <property type="term" value="F:protein serine/threonine kinase activity"/>
    <property type="evidence" value="ECO:0007669"/>
    <property type="project" value="TreeGrafter"/>
</dbReference>
<keyword evidence="10" id="KW-0812">Transmembrane</keyword>
<evidence type="ECO:0000313" key="15">
    <source>
        <dbReference type="RefSeq" id="XP_014480995.1"/>
    </source>
</evidence>
<feature type="binding site" evidence="7">
    <location>
        <position position="582"/>
    </location>
    <ligand>
        <name>ATP</name>
        <dbReference type="ChEBI" id="CHEBI:30616"/>
    </ligand>
</feature>
<dbReference type="AlphaFoldDB" id="A0A6P3XSF3"/>